<dbReference type="Proteomes" id="UP000242414">
    <property type="component" value="Unassembled WGS sequence"/>
</dbReference>
<name>A0A1X0R830_RHIZD</name>
<organism evidence="2">
    <name type="scientific">Rhizopus microsporus var. microsporus</name>
    <dbReference type="NCBI Taxonomy" id="86635"/>
    <lineage>
        <taxon>Eukaryota</taxon>
        <taxon>Fungi</taxon>
        <taxon>Fungi incertae sedis</taxon>
        <taxon>Mucoromycota</taxon>
        <taxon>Mucoromycotina</taxon>
        <taxon>Mucoromycetes</taxon>
        <taxon>Mucorales</taxon>
        <taxon>Mucorineae</taxon>
        <taxon>Rhizopodaceae</taxon>
        <taxon>Rhizopus</taxon>
    </lineage>
</organism>
<keyword evidence="1" id="KW-1133">Transmembrane helix</keyword>
<accession>A0A1X0R830</accession>
<dbReference type="VEuPathDB" id="FungiDB:BCV72DRAFT_95350"/>
<feature type="transmembrane region" description="Helical" evidence="1">
    <location>
        <begin position="37"/>
        <end position="62"/>
    </location>
</feature>
<feature type="transmembrane region" description="Helical" evidence="1">
    <location>
        <begin position="12"/>
        <end position="31"/>
    </location>
</feature>
<evidence type="ECO:0000313" key="2">
    <source>
        <dbReference type="EMBL" id="ORE08162.1"/>
    </source>
</evidence>
<reference evidence="2" key="1">
    <citation type="journal article" date="2016" name="Proc. Natl. Acad. Sci. U.S.A.">
        <title>Lipid metabolic changes in an early divergent fungus govern the establishment of a mutualistic symbiosis with endobacteria.</title>
        <authorList>
            <person name="Lastovetsky O.A."/>
            <person name="Gaspar M.L."/>
            <person name="Mondo S.J."/>
            <person name="LaButti K.M."/>
            <person name="Sandor L."/>
            <person name="Grigoriev I.V."/>
            <person name="Henry S.A."/>
            <person name="Pawlowska T.E."/>
        </authorList>
    </citation>
    <scope>NUCLEOTIDE SEQUENCE [LARGE SCALE GENOMIC DNA]</scope>
    <source>
        <strain evidence="2">ATCC 52814</strain>
    </source>
</reference>
<keyword evidence="1" id="KW-0472">Membrane</keyword>
<protein>
    <submittedName>
        <fullName evidence="2">Uncharacterized protein</fullName>
    </submittedName>
</protein>
<gene>
    <name evidence="2" type="ORF">BCV72DRAFT_95350</name>
</gene>
<sequence length="63" mass="7699">MTLYLRFMDIFNIYRSLIKVFFVVISLREWFICTLTLFIIFWISCISPAIVWLYLFLLCCFVV</sequence>
<proteinExistence type="predicted"/>
<dbReference type="AlphaFoldDB" id="A0A1X0R830"/>
<evidence type="ECO:0000256" key="1">
    <source>
        <dbReference type="SAM" id="Phobius"/>
    </source>
</evidence>
<dbReference type="EMBL" id="KV921892">
    <property type="protein sequence ID" value="ORE08162.1"/>
    <property type="molecule type" value="Genomic_DNA"/>
</dbReference>
<keyword evidence="1" id="KW-0812">Transmembrane</keyword>